<evidence type="ECO:0000256" key="1">
    <source>
        <dbReference type="ARBA" id="ARBA00022737"/>
    </source>
</evidence>
<dbReference type="EMBL" id="VXRY01000105">
    <property type="protein sequence ID" value="MXY33016.1"/>
    <property type="molecule type" value="Genomic_DNA"/>
</dbReference>
<keyword evidence="2 3" id="KW-0802">TPR repeat</keyword>
<feature type="domain" description="FRG" evidence="4">
    <location>
        <begin position="18"/>
        <end position="135"/>
    </location>
</feature>
<feature type="repeat" description="TPR" evidence="3">
    <location>
        <begin position="344"/>
        <end position="377"/>
    </location>
</feature>
<evidence type="ECO:0000256" key="2">
    <source>
        <dbReference type="ARBA" id="ARBA00022803"/>
    </source>
</evidence>
<proteinExistence type="predicted"/>
<gene>
    <name evidence="5" type="ORF">F4Y60_02800</name>
</gene>
<dbReference type="InterPro" id="IPR019734">
    <property type="entry name" value="TPR_rpt"/>
</dbReference>
<dbReference type="InterPro" id="IPR014966">
    <property type="entry name" value="FRG-dom"/>
</dbReference>
<dbReference type="InterPro" id="IPR011990">
    <property type="entry name" value="TPR-like_helical_dom_sf"/>
</dbReference>
<evidence type="ECO:0000259" key="4">
    <source>
        <dbReference type="SMART" id="SM00901"/>
    </source>
</evidence>
<dbReference type="AlphaFoldDB" id="A0A6B0Y1S0"/>
<reference evidence="5" key="1">
    <citation type="submission" date="2019-09" db="EMBL/GenBank/DDBJ databases">
        <title>Characterisation of the sponge microbiome using genome-centric metagenomics.</title>
        <authorList>
            <person name="Engelberts J.P."/>
            <person name="Robbins S.J."/>
            <person name="De Goeij J.M."/>
            <person name="Aranda M."/>
            <person name="Bell S.C."/>
            <person name="Webster N.S."/>
        </authorList>
    </citation>
    <scope>NUCLEOTIDE SEQUENCE</scope>
    <source>
        <strain evidence="5">SB0664_bin_43</strain>
    </source>
</reference>
<dbReference type="PROSITE" id="PS50005">
    <property type="entry name" value="TPR"/>
    <property type="match status" value="1"/>
</dbReference>
<name>A0A6B0Y1S0_9RHOB</name>
<dbReference type="Gene3D" id="1.25.40.10">
    <property type="entry name" value="Tetratricopeptide repeat domain"/>
    <property type="match status" value="2"/>
</dbReference>
<dbReference type="InterPro" id="IPR050498">
    <property type="entry name" value="Ycf3"/>
</dbReference>
<evidence type="ECO:0000256" key="3">
    <source>
        <dbReference type="PROSITE-ProRule" id="PRU00339"/>
    </source>
</evidence>
<evidence type="ECO:0000313" key="5">
    <source>
        <dbReference type="EMBL" id="MXY33016.1"/>
    </source>
</evidence>
<accession>A0A6B0Y1S0</accession>
<dbReference type="Pfam" id="PF13432">
    <property type="entry name" value="TPR_16"/>
    <property type="match status" value="2"/>
</dbReference>
<dbReference type="PANTHER" id="PTHR44858:SF1">
    <property type="entry name" value="UDP-N-ACETYLGLUCOSAMINE--PEPTIDE N-ACETYLGLUCOSAMINYLTRANSFERASE SPINDLY-RELATED"/>
    <property type="match status" value="1"/>
</dbReference>
<dbReference type="SUPFAM" id="SSF48452">
    <property type="entry name" value="TPR-like"/>
    <property type="match status" value="1"/>
</dbReference>
<dbReference type="Pfam" id="PF08867">
    <property type="entry name" value="FRG"/>
    <property type="match status" value="1"/>
</dbReference>
<dbReference type="SMART" id="SM00028">
    <property type="entry name" value="TPR"/>
    <property type="match status" value="5"/>
</dbReference>
<organism evidence="5">
    <name type="scientific">Boseongicola sp. SB0664_bin_43</name>
    <dbReference type="NCBI Taxonomy" id="2604844"/>
    <lineage>
        <taxon>Bacteria</taxon>
        <taxon>Pseudomonadati</taxon>
        <taxon>Pseudomonadota</taxon>
        <taxon>Alphaproteobacteria</taxon>
        <taxon>Rhodobacterales</taxon>
        <taxon>Paracoccaceae</taxon>
        <taxon>Boseongicola</taxon>
    </lineage>
</organism>
<sequence>MTTIEKKYLARIAKTKPTSARLAFRGHADSSWKLHSGATRRLLQEIRAKGSPDDQRSSTFAKLYVSYHRSVLLAAARNSGLDATTGLRDSDLQLLSKLQHLGAATGLLDFTWDSLVALWFATAAPQGRQCPGRVIVVNLNDSTNFQRLAALPEHQTLESAFPLAPGNAGRQYYWEPRYQDEASNRVLRQRSVFLIGRPLGPEVSKDGIVAQLTIQKEDKEIIRKELESLFGVSEQSLFPDIHGFARANSQSAPISHLDDPEFFETRGIELYQSGEYLAAIHSYGDCIRLDPGRWMAYYLRGNAWAQVNERVKAVDDYTDALELLRMEAKKTVGPRRAYHDHHILMAAFNRGNMRYSLGEYDDACKDYGEAIRLAADGQHAMLWYNRANARARMGDFAAALEDYDHAIRGNVGHARFNKGNALLKMGRLEDALECFLKTSKTLDSEQLKNNIAIVREVLKRIGASTKSVSTFEQESGSFAGMDLVTLHVNQVELSKLSPDPATMTKRLGAGRTYLCSGSAGNVGNFGGGGTDGGRGLSGENGFGLRIAYREAEQSQI</sequence>
<comment type="caution">
    <text evidence="5">The sequence shown here is derived from an EMBL/GenBank/DDBJ whole genome shotgun (WGS) entry which is preliminary data.</text>
</comment>
<dbReference type="SMART" id="SM00901">
    <property type="entry name" value="FRG"/>
    <property type="match status" value="1"/>
</dbReference>
<keyword evidence="1" id="KW-0677">Repeat</keyword>
<dbReference type="PANTHER" id="PTHR44858">
    <property type="entry name" value="TETRATRICOPEPTIDE REPEAT PROTEIN 6"/>
    <property type="match status" value="1"/>
</dbReference>
<protein>
    <submittedName>
        <fullName evidence="5">Tetratricopeptide repeat protein</fullName>
    </submittedName>
</protein>